<comment type="caution">
    <text evidence="2">The sequence shown here is derived from an EMBL/GenBank/DDBJ whole genome shotgun (WGS) entry which is preliminary data.</text>
</comment>
<dbReference type="Gene3D" id="1.10.10.10">
    <property type="entry name" value="Winged helix-like DNA-binding domain superfamily/Winged helix DNA-binding domain"/>
    <property type="match status" value="1"/>
</dbReference>
<dbReference type="InterPro" id="IPR039422">
    <property type="entry name" value="MarR/SlyA-like"/>
</dbReference>
<dbReference type="OrthoDB" id="7349109at2"/>
<dbReference type="GO" id="GO:0003700">
    <property type="term" value="F:DNA-binding transcription factor activity"/>
    <property type="evidence" value="ECO:0007669"/>
    <property type="project" value="InterPro"/>
</dbReference>
<dbReference type="PRINTS" id="PR00598">
    <property type="entry name" value="HTHMARR"/>
</dbReference>
<dbReference type="SUPFAM" id="SSF46785">
    <property type="entry name" value="Winged helix' DNA-binding domain"/>
    <property type="match status" value="1"/>
</dbReference>
<dbReference type="Proteomes" id="UP000253759">
    <property type="component" value="Unassembled WGS sequence"/>
</dbReference>
<dbReference type="Pfam" id="PF01047">
    <property type="entry name" value="MarR"/>
    <property type="match status" value="1"/>
</dbReference>
<keyword evidence="3" id="KW-1185">Reference proteome</keyword>
<protein>
    <submittedName>
        <fullName evidence="2">MarR family transcriptional regulator</fullName>
    </submittedName>
</protein>
<dbReference type="InterPro" id="IPR000835">
    <property type="entry name" value="HTH_MarR-typ"/>
</dbReference>
<sequence>MSLIEEMPLWRRPGYLIRRLNQLHYALFFEECGKEITPVQYGLLTILSSTSDSDQISIANRLGIDRTNVADVLRRLVTAGLVRRERSKTDRRAMIAMITPEGEKLLERMHPAMVRAQERILEGLSPDERTVFIDLLIRLLAANNEHGRAALKLEKPED</sequence>
<dbReference type="GO" id="GO:0006950">
    <property type="term" value="P:response to stress"/>
    <property type="evidence" value="ECO:0007669"/>
    <property type="project" value="TreeGrafter"/>
</dbReference>
<dbReference type="PROSITE" id="PS50995">
    <property type="entry name" value="HTH_MARR_2"/>
    <property type="match status" value="1"/>
</dbReference>
<dbReference type="EMBL" id="QQNH01000005">
    <property type="protein sequence ID" value="RDE09695.1"/>
    <property type="molecule type" value="Genomic_DNA"/>
</dbReference>
<name>A0A369W765_9HYPH</name>
<feature type="domain" description="HTH marR-type" evidence="1">
    <location>
        <begin position="1"/>
        <end position="141"/>
    </location>
</feature>
<proteinExistence type="predicted"/>
<accession>A0A369W765</accession>
<dbReference type="PANTHER" id="PTHR33164">
    <property type="entry name" value="TRANSCRIPTIONAL REGULATOR, MARR FAMILY"/>
    <property type="match status" value="1"/>
</dbReference>
<evidence type="ECO:0000313" key="3">
    <source>
        <dbReference type="Proteomes" id="UP000253759"/>
    </source>
</evidence>
<dbReference type="PANTHER" id="PTHR33164:SF95">
    <property type="entry name" value="TRANSCRIPTIONAL REGULATOR"/>
    <property type="match status" value="1"/>
</dbReference>
<evidence type="ECO:0000259" key="1">
    <source>
        <dbReference type="PROSITE" id="PS50995"/>
    </source>
</evidence>
<dbReference type="InterPro" id="IPR036390">
    <property type="entry name" value="WH_DNA-bd_sf"/>
</dbReference>
<dbReference type="SMART" id="SM00347">
    <property type="entry name" value="HTH_MARR"/>
    <property type="match status" value="1"/>
</dbReference>
<gene>
    <name evidence="2" type="ORF">DVH29_05050</name>
</gene>
<evidence type="ECO:0000313" key="2">
    <source>
        <dbReference type="EMBL" id="RDE09695.1"/>
    </source>
</evidence>
<reference evidence="3" key="1">
    <citation type="submission" date="2018-07" db="EMBL/GenBank/DDBJ databases">
        <authorList>
            <person name="Liu B.-T."/>
            <person name="Du Z."/>
        </authorList>
    </citation>
    <scope>NUCLEOTIDE SEQUENCE [LARGE SCALE GENOMIC DNA]</scope>
    <source>
        <strain evidence="3">XYN52</strain>
    </source>
</reference>
<organism evidence="2 3">
    <name type="scientific">Pelagibacterium lacus</name>
    <dbReference type="NCBI Taxonomy" id="2282655"/>
    <lineage>
        <taxon>Bacteria</taxon>
        <taxon>Pseudomonadati</taxon>
        <taxon>Pseudomonadota</taxon>
        <taxon>Alphaproteobacteria</taxon>
        <taxon>Hyphomicrobiales</taxon>
        <taxon>Devosiaceae</taxon>
        <taxon>Pelagibacterium</taxon>
    </lineage>
</organism>
<dbReference type="InterPro" id="IPR036388">
    <property type="entry name" value="WH-like_DNA-bd_sf"/>
</dbReference>
<dbReference type="AlphaFoldDB" id="A0A369W765"/>